<dbReference type="SUPFAM" id="SSF48613">
    <property type="entry name" value="Heme oxygenase-like"/>
    <property type="match status" value="1"/>
</dbReference>
<evidence type="ECO:0000313" key="1">
    <source>
        <dbReference type="EMBL" id="KEY72941.1"/>
    </source>
</evidence>
<dbReference type="AlphaFoldDB" id="A0A084B5W2"/>
<organism evidence="1 2">
    <name type="scientific">Stachybotrys chartarum (strain CBS 109288 / IBT 7711)</name>
    <name type="common">Toxic black mold</name>
    <name type="synonym">Stilbospora chartarum</name>
    <dbReference type="NCBI Taxonomy" id="1280523"/>
    <lineage>
        <taxon>Eukaryota</taxon>
        <taxon>Fungi</taxon>
        <taxon>Dikarya</taxon>
        <taxon>Ascomycota</taxon>
        <taxon>Pezizomycotina</taxon>
        <taxon>Sordariomycetes</taxon>
        <taxon>Hypocreomycetidae</taxon>
        <taxon>Hypocreales</taxon>
        <taxon>Stachybotryaceae</taxon>
        <taxon>Stachybotrys</taxon>
    </lineage>
</organism>
<protein>
    <recommendedName>
        <fullName evidence="3">Thiaminase-2/PQQC domain-containing protein</fullName>
    </recommendedName>
</protein>
<dbReference type="EMBL" id="KL647970">
    <property type="protein sequence ID" value="KEY72941.1"/>
    <property type="molecule type" value="Genomic_DNA"/>
</dbReference>
<dbReference type="InterPro" id="IPR053261">
    <property type="entry name" value="Polyketide-peptide_reg"/>
</dbReference>
<dbReference type="HOGENOM" id="CLU_055855_0_1_1"/>
<gene>
    <name evidence="1" type="ORF">S7711_07904</name>
</gene>
<dbReference type="CDD" id="cd19357">
    <property type="entry name" value="TenA_E_At3g16990-like"/>
    <property type="match status" value="1"/>
</dbReference>
<dbReference type="PANTHER" id="PTHR41813:SF2">
    <property type="entry name" value="REGULATOR PAB1642, PUTATIVE (AFU_ORTHOLOGUE AFUA_3G11955)-RELATED"/>
    <property type="match status" value="1"/>
</dbReference>
<accession>A0A084B5W2</accession>
<dbReference type="Proteomes" id="UP000028045">
    <property type="component" value="Unassembled WGS sequence"/>
</dbReference>
<dbReference type="PANTHER" id="PTHR41813">
    <property type="entry name" value="REGULATOR PAB1642, PUTATIVE (AFU_ORTHOLOGUE AFUA_3G11955)-RELATED"/>
    <property type="match status" value="1"/>
</dbReference>
<dbReference type="InterPro" id="IPR016084">
    <property type="entry name" value="Haem_Oase-like_multi-hlx"/>
</dbReference>
<keyword evidence="2" id="KW-1185">Reference proteome</keyword>
<evidence type="ECO:0000313" key="2">
    <source>
        <dbReference type="Proteomes" id="UP000028045"/>
    </source>
</evidence>
<dbReference type="OrthoDB" id="37730at2759"/>
<reference evidence="1 2" key="1">
    <citation type="journal article" date="2014" name="BMC Genomics">
        <title>Comparative genome sequencing reveals chemotype-specific gene clusters in the toxigenic black mold Stachybotrys.</title>
        <authorList>
            <person name="Semeiks J."/>
            <person name="Borek D."/>
            <person name="Otwinowski Z."/>
            <person name="Grishin N.V."/>
        </authorList>
    </citation>
    <scope>NUCLEOTIDE SEQUENCE [LARGE SCALE GENOMIC DNA]</scope>
    <source>
        <strain evidence="2">CBS 109288 / IBT 7711</strain>
    </source>
</reference>
<evidence type="ECO:0008006" key="3">
    <source>
        <dbReference type="Google" id="ProtNLM"/>
    </source>
</evidence>
<proteinExistence type="predicted"/>
<dbReference type="Gene3D" id="1.20.910.10">
    <property type="entry name" value="Heme oxygenase-like"/>
    <property type="match status" value="1"/>
</dbReference>
<name>A0A084B5W2_STACB</name>
<sequence>MAAQLLTRHLLEAHAEPYARATQAPFLAAAARGQLSKDTLGQWLANDRLYIHAYIGAIGRLLAFLDLPDSVADLAHSSNVKLLTWVTEALVNLQREETFFIDTAAQYGLTIDLSSKDMKLDGLKRFEILFASIAPSEHMILPWLEAAIVFYATEKCYLDAWRWAKAEMGKHGNNGDDADGGALRRMFIPQWSNSDFAQFVDRLGSIIDRAVAREIELHGEGVRAGMIRRAEAAWHEVLVAEEAFWPKL</sequence>